<dbReference type="PANTHER" id="PTHR43861">
    <property type="entry name" value="TRANS-ACONITATE 2-METHYLTRANSFERASE-RELATED"/>
    <property type="match status" value="1"/>
</dbReference>
<dbReference type="CDD" id="cd02440">
    <property type="entry name" value="AdoMet_MTases"/>
    <property type="match status" value="1"/>
</dbReference>
<organism evidence="2 3">
    <name type="scientific">Arthrobotrys flagrans</name>
    <name type="common">Nematode-trapping fungus</name>
    <name type="synonym">Trichothecium flagrans</name>
    <dbReference type="NCBI Taxonomy" id="97331"/>
    <lineage>
        <taxon>Eukaryota</taxon>
        <taxon>Fungi</taxon>
        <taxon>Dikarya</taxon>
        <taxon>Ascomycota</taxon>
        <taxon>Pezizomycotina</taxon>
        <taxon>Orbiliomycetes</taxon>
        <taxon>Orbiliales</taxon>
        <taxon>Orbiliaceae</taxon>
        <taxon>Arthrobotrys</taxon>
    </lineage>
</organism>
<dbReference type="GeneID" id="93588714"/>
<evidence type="ECO:0000313" key="3">
    <source>
        <dbReference type="Proteomes" id="UP000283090"/>
    </source>
</evidence>
<protein>
    <recommendedName>
        <fullName evidence="4">Methyltransferase domain-containing protein</fullName>
    </recommendedName>
</protein>
<dbReference type="OrthoDB" id="10017101at2759"/>
<evidence type="ECO:0008006" key="4">
    <source>
        <dbReference type="Google" id="ProtNLM"/>
    </source>
</evidence>
<reference evidence="2 3" key="1">
    <citation type="submission" date="2019-01" db="EMBL/GenBank/DDBJ databases">
        <title>Intercellular communication is required for trap formation in the nematode-trapping fungus Duddingtonia flagrans.</title>
        <authorList>
            <person name="Youssar L."/>
            <person name="Wernet V."/>
            <person name="Hensel N."/>
            <person name="Hildebrandt H.-G."/>
            <person name="Fischer R."/>
        </authorList>
    </citation>
    <scope>NUCLEOTIDE SEQUENCE [LARGE SCALE GENOMIC DNA]</scope>
    <source>
        <strain evidence="2 3">CBS H-5679</strain>
    </source>
</reference>
<dbReference type="RefSeq" id="XP_067490213.1">
    <property type="nucleotide sequence ID" value="XM_067635822.1"/>
</dbReference>
<dbReference type="InterPro" id="IPR029063">
    <property type="entry name" value="SAM-dependent_MTases_sf"/>
</dbReference>
<gene>
    <name evidence="2" type="ORF">DFL_006403</name>
</gene>
<accession>A0A437A0P0</accession>
<dbReference type="GO" id="GO:0016740">
    <property type="term" value="F:transferase activity"/>
    <property type="evidence" value="ECO:0007669"/>
    <property type="project" value="UniProtKB-KW"/>
</dbReference>
<keyword evidence="3" id="KW-1185">Reference proteome</keyword>
<evidence type="ECO:0000313" key="2">
    <source>
        <dbReference type="EMBL" id="RVD84669.1"/>
    </source>
</evidence>
<dbReference type="SUPFAM" id="SSF53335">
    <property type="entry name" value="S-adenosyl-L-methionine-dependent methyltransferases"/>
    <property type="match status" value="1"/>
</dbReference>
<dbReference type="Proteomes" id="UP000283090">
    <property type="component" value="Unassembled WGS sequence"/>
</dbReference>
<name>A0A437A0P0_ARTFL</name>
<sequence>MTEASTARFNSEAETWDLNPDVQSATNSAYVAILARIPSLSLDNPDKPTLLDLGAGTGLLSLLLSPHASKILSIDPSPAMISSLTKKLSSSTNITPLCALITSPSDPLLQNQKFDIIISNLVMHHIPDLSGFINLTYGLLNPGGVICLTDFENVGEESRKFHPEDKMDGVERHGLLKTEMEELVENAGFKEGKVEVGWVMRKEVERWLGEWTGGKPVSKEGEEKCEMDFNFLVVWGRK</sequence>
<evidence type="ECO:0000256" key="1">
    <source>
        <dbReference type="ARBA" id="ARBA00022679"/>
    </source>
</evidence>
<dbReference type="EMBL" id="SAEB01000007">
    <property type="protein sequence ID" value="RVD84669.1"/>
    <property type="molecule type" value="Genomic_DNA"/>
</dbReference>
<dbReference type="PANTHER" id="PTHR43861:SF3">
    <property type="entry name" value="PUTATIVE (AFU_ORTHOLOGUE AFUA_2G14390)-RELATED"/>
    <property type="match status" value="1"/>
</dbReference>
<dbReference type="AlphaFoldDB" id="A0A437A0P0"/>
<keyword evidence="1" id="KW-0808">Transferase</keyword>
<dbReference type="Gene3D" id="3.40.50.150">
    <property type="entry name" value="Vaccinia Virus protein VP39"/>
    <property type="match status" value="1"/>
</dbReference>
<dbReference type="VEuPathDB" id="FungiDB:DFL_006403"/>
<proteinExistence type="predicted"/>
<dbReference type="STRING" id="97331.A0A437A0P0"/>
<comment type="caution">
    <text evidence="2">The sequence shown here is derived from an EMBL/GenBank/DDBJ whole genome shotgun (WGS) entry which is preliminary data.</text>
</comment>
<dbReference type="Pfam" id="PF13489">
    <property type="entry name" value="Methyltransf_23"/>
    <property type="match status" value="1"/>
</dbReference>